<protein>
    <recommendedName>
        <fullName evidence="1">Stage 0 sporulation protein A homolog</fullName>
    </recommendedName>
</protein>
<comment type="function">
    <text evidence="5">May play the central regulatory role in sporulation. It may be an element of the effector pathway responsible for the activation of sporulation genes in response to nutritional stress. Spo0A may act in concert with spo0H (a sigma factor) to control the expression of some genes that are critical to the sporulation process.</text>
</comment>
<evidence type="ECO:0000259" key="8">
    <source>
        <dbReference type="PROSITE" id="PS50110"/>
    </source>
</evidence>
<evidence type="ECO:0000259" key="9">
    <source>
        <dbReference type="PROSITE" id="PS51755"/>
    </source>
</evidence>
<keyword evidence="2" id="KW-0805">Transcription regulation</keyword>
<comment type="caution">
    <text evidence="10">The sequence shown here is derived from an EMBL/GenBank/DDBJ whole genome shotgun (WGS) entry which is preliminary data.</text>
</comment>
<dbReference type="SMART" id="SM00862">
    <property type="entry name" value="Trans_reg_C"/>
    <property type="match status" value="1"/>
</dbReference>
<evidence type="ECO:0000256" key="5">
    <source>
        <dbReference type="ARBA" id="ARBA00024867"/>
    </source>
</evidence>
<proteinExistence type="predicted"/>
<dbReference type="EMBL" id="JAHBCL010000017">
    <property type="protein sequence ID" value="MBS7527186.1"/>
    <property type="molecule type" value="Genomic_DNA"/>
</dbReference>
<accession>A0ABS5PQ64</accession>
<dbReference type="InterPro" id="IPR036388">
    <property type="entry name" value="WH-like_DNA-bd_sf"/>
</dbReference>
<evidence type="ECO:0000256" key="6">
    <source>
        <dbReference type="PROSITE-ProRule" id="PRU00169"/>
    </source>
</evidence>
<dbReference type="Gene3D" id="6.10.250.690">
    <property type="match status" value="1"/>
</dbReference>
<dbReference type="Pfam" id="PF00486">
    <property type="entry name" value="Trans_reg_C"/>
    <property type="match status" value="1"/>
</dbReference>
<evidence type="ECO:0000256" key="4">
    <source>
        <dbReference type="ARBA" id="ARBA00023163"/>
    </source>
</evidence>
<keyword evidence="3 7" id="KW-0238">DNA-binding</keyword>
<dbReference type="CDD" id="cd00383">
    <property type="entry name" value="trans_reg_C"/>
    <property type="match status" value="1"/>
</dbReference>
<dbReference type="CDD" id="cd17574">
    <property type="entry name" value="REC_OmpR"/>
    <property type="match status" value="1"/>
</dbReference>
<dbReference type="Gene3D" id="3.40.50.2300">
    <property type="match status" value="1"/>
</dbReference>
<keyword evidence="4" id="KW-0804">Transcription</keyword>
<evidence type="ECO:0000256" key="7">
    <source>
        <dbReference type="PROSITE-ProRule" id="PRU01091"/>
    </source>
</evidence>
<dbReference type="Gene3D" id="1.10.10.10">
    <property type="entry name" value="Winged helix-like DNA-binding domain superfamily/Winged helix DNA-binding domain"/>
    <property type="match status" value="1"/>
</dbReference>
<evidence type="ECO:0000256" key="2">
    <source>
        <dbReference type="ARBA" id="ARBA00023015"/>
    </source>
</evidence>
<sequence>MQNILIAEDEKRLREILGKYFMAQGFSVFEASDGFEALKIVENHEIDVVLMDIMMPKMDGFEATKQIRSISDALIIMLTARDDDEDKIKGLEIGADEYVTKPFSPKVIVARVNALLKRVAAGAETNQIIKSGQLSINRSKYTVTDGEDEVLLSPKEFELLSLLVQNKNNVMTRAHILDQIWGYDYYGDYRTVDTHIKKIRKKLTYSSDHIKTIVRVGYMYEVK</sequence>
<feature type="DNA-binding region" description="OmpR/PhoB-type" evidence="7">
    <location>
        <begin position="126"/>
        <end position="222"/>
    </location>
</feature>
<dbReference type="SMART" id="SM00448">
    <property type="entry name" value="REC"/>
    <property type="match status" value="1"/>
</dbReference>
<feature type="domain" description="Response regulatory" evidence="8">
    <location>
        <begin position="3"/>
        <end position="116"/>
    </location>
</feature>
<reference evidence="10 11" key="1">
    <citation type="submission" date="2021-05" db="EMBL/GenBank/DDBJ databases">
        <title>Fusibacter ferrireducens sp. nov., an anaerobic, sulfur- and Fe-reducing bacterium isolated from the mangrove sediment.</title>
        <authorList>
            <person name="Qiu D."/>
        </authorList>
    </citation>
    <scope>NUCLEOTIDE SEQUENCE [LARGE SCALE GENOMIC DNA]</scope>
    <source>
        <strain evidence="10 11">DSM 12116</strain>
    </source>
</reference>
<evidence type="ECO:0000256" key="1">
    <source>
        <dbReference type="ARBA" id="ARBA00018672"/>
    </source>
</evidence>
<feature type="modified residue" description="4-aspartylphosphate" evidence="6">
    <location>
        <position position="52"/>
    </location>
</feature>
<feature type="domain" description="OmpR/PhoB-type" evidence="9">
    <location>
        <begin position="126"/>
        <end position="222"/>
    </location>
</feature>
<dbReference type="PANTHER" id="PTHR48111">
    <property type="entry name" value="REGULATOR OF RPOS"/>
    <property type="match status" value="1"/>
</dbReference>
<evidence type="ECO:0000313" key="10">
    <source>
        <dbReference type="EMBL" id="MBS7527186.1"/>
    </source>
</evidence>
<dbReference type="SUPFAM" id="SSF52172">
    <property type="entry name" value="CheY-like"/>
    <property type="match status" value="1"/>
</dbReference>
<organism evidence="10 11">
    <name type="scientific">Fusibacter paucivorans</name>
    <dbReference type="NCBI Taxonomy" id="76009"/>
    <lineage>
        <taxon>Bacteria</taxon>
        <taxon>Bacillati</taxon>
        <taxon>Bacillota</taxon>
        <taxon>Clostridia</taxon>
        <taxon>Eubacteriales</taxon>
        <taxon>Eubacteriales Family XII. Incertae Sedis</taxon>
        <taxon>Fusibacter</taxon>
    </lineage>
</organism>
<dbReference type="Pfam" id="PF00072">
    <property type="entry name" value="Response_reg"/>
    <property type="match status" value="1"/>
</dbReference>
<gene>
    <name evidence="10" type="ORF">KHM83_10890</name>
</gene>
<keyword evidence="6" id="KW-0597">Phosphoprotein</keyword>
<dbReference type="PANTHER" id="PTHR48111:SF73">
    <property type="entry name" value="ALKALINE PHOSPHATASE SYNTHESIS TRANSCRIPTIONAL REGULATORY PROTEIN PHOP"/>
    <property type="match status" value="1"/>
</dbReference>
<dbReference type="RefSeq" id="WP_213237045.1">
    <property type="nucleotide sequence ID" value="NZ_JAHBCL010000017.1"/>
</dbReference>
<evidence type="ECO:0000313" key="11">
    <source>
        <dbReference type="Proteomes" id="UP000746471"/>
    </source>
</evidence>
<dbReference type="InterPro" id="IPR001789">
    <property type="entry name" value="Sig_transdc_resp-reg_receiver"/>
</dbReference>
<dbReference type="InterPro" id="IPR001867">
    <property type="entry name" value="OmpR/PhoB-type_DNA-bd"/>
</dbReference>
<evidence type="ECO:0000256" key="3">
    <source>
        <dbReference type="ARBA" id="ARBA00023125"/>
    </source>
</evidence>
<dbReference type="Proteomes" id="UP000746471">
    <property type="component" value="Unassembled WGS sequence"/>
</dbReference>
<dbReference type="PROSITE" id="PS51755">
    <property type="entry name" value="OMPR_PHOB"/>
    <property type="match status" value="1"/>
</dbReference>
<dbReference type="InterPro" id="IPR011006">
    <property type="entry name" value="CheY-like_superfamily"/>
</dbReference>
<keyword evidence="11" id="KW-1185">Reference proteome</keyword>
<dbReference type="InterPro" id="IPR039420">
    <property type="entry name" value="WalR-like"/>
</dbReference>
<dbReference type="PROSITE" id="PS50110">
    <property type="entry name" value="RESPONSE_REGULATORY"/>
    <property type="match status" value="1"/>
</dbReference>
<name>A0ABS5PQ64_9FIRM</name>